<gene>
    <name evidence="5" type="ORF">HNQ75_000011</name>
</gene>
<dbReference type="GO" id="GO:0006355">
    <property type="term" value="P:regulation of DNA-templated transcription"/>
    <property type="evidence" value="ECO:0007669"/>
    <property type="project" value="InterPro"/>
</dbReference>
<dbReference type="Proteomes" id="UP000535501">
    <property type="component" value="Unassembled WGS sequence"/>
</dbReference>
<dbReference type="AlphaFoldDB" id="A0A7X0DAT8"/>
<dbReference type="Gene3D" id="2.60.120.10">
    <property type="entry name" value="Jelly Rolls"/>
    <property type="match status" value="1"/>
</dbReference>
<accession>A0A7X0DAT8</accession>
<evidence type="ECO:0000256" key="1">
    <source>
        <dbReference type="ARBA" id="ARBA00023015"/>
    </source>
</evidence>
<dbReference type="InterPro" id="IPR014710">
    <property type="entry name" value="RmlC-like_jellyroll"/>
</dbReference>
<evidence type="ECO:0000313" key="6">
    <source>
        <dbReference type="Proteomes" id="UP000535501"/>
    </source>
</evidence>
<keyword evidence="1" id="KW-0805">Transcription regulation</keyword>
<evidence type="ECO:0000259" key="4">
    <source>
        <dbReference type="Pfam" id="PF13545"/>
    </source>
</evidence>
<keyword evidence="3" id="KW-0804">Transcription</keyword>
<reference evidence="5 6" key="1">
    <citation type="submission" date="2020-08" db="EMBL/GenBank/DDBJ databases">
        <title>Genomic Encyclopedia of Type Strains, Phase IV (KMG-IV): sequencing the most valuable type-strain genomes for metagenomic binning, comparative biology and taxonomic classification.</title>
        <authorList>
            <person name="Goeker M."/>
        </authorList>
    </citation>
    <scope>NUCLEOTIDE SEQUENCE [LARGE SCALE GENOMIC DNA]</scope>
    <source>
        <strain evidence="5 6">DSM 102134</strain>
    </source>
</reference>
<comment type="caution">
    <text evidence="5">The sequence shown here is derived from an EMBL/GenBank/DDBJ whole genome shotgun (WGS) entry which is preliminary data.</text>
</comment>
<keyword evidence="6" id="KW-1185">Reference proteome</keyword>
<organism evidence="5 6">
    <name type="scientific">Pseudorhizobium flavum</name>
    <dbReference type="NCBI Taxonomy" id="1335061"/>
    <lineage>
        <taxon>Bacteria</taxon>
        <taxon>Pseudomonadati</taxon>
        <taxon>Pseudomonadota</taxon>
        <taxon>Alphaproteobacteria</taxon>
        <taxon>Hyphomicrobiales</taxon>
        <taxon>Rhizobiaceae</taxon>
        <taxon>Rhizobium/Agrobacterium group</taxon>
        <taxon>Pseudorhizobium</taxon>
    </lineage>
</organism>
<proteinExistence type="predicted"/>
<dbReference type="SUPFAM" id="SSF46785">
    <property type="entry name" value="Winged helix' DNA-binding domain"/>
    <property type="match status" value="1"/>
</dbReference>
<dbReference type="InterPro" id="IPR012318">
    <property type="entry name" value="HTH_CRP"/>
</dbReference>
<keyword evidence="2" id="KW-0238">DNA-binding</keyword>
<protein>
    <submittedName>
        <fullName evidence="5">CRP-like cAMP-binding protein</fullName>
    </submittedName>
</protein>
<sequence>MAHTNNLLLNALPADAATVLLPDLQRVELKRGDVLFEPHSPIAYVYFFEGGLSSEVAATSGKRLEVGCIGHEGFSGAPVALGVDRTPHQAFMQVGGPALRIETSKFWSAINTNAILRRVVLLYVHVFMVQIAATALADAKCSVEQRLARWLLMAHDRLGDELPLTHEFFALMLGVRRPSVTDALHILEEKQCIKAERSLVTIRNRAKLEGLAGDAYGAPEAEYRRLMLSDSSFAG</sequence>
<evidence type="ECO:0000256" key="3">
    <source>
        <dbReference type="ARBA" id="ARBA00023163"/>
    </source>
</evidence>
<evidence type="ECO:0000313" key="5">
    <source>
        <dbReference type="EMBL" id="MBB6178068.1"/>
    </source>
</evidence>
<dbReference type="Pfam" id="PF13545">
    <property type="entry name" value="HTH_Crp_2"/>
    <property type="match status" value="1"/>
</dbReference>
<dbReference type="RefSeq" id="WP_077549637.1">
    <property type="nucleotide sequence ID" value="NZ_JACHEJ010000001.1"/>
</dbReference>
<dbReference type="InterPro" id="IPR018490">
    <property type="entry name" value="cNMP-bd_dom_sf"/>
</dbReference>
<evidence type="ECO:0000256" key="2">
    <source>
        <dbReference type="ARBA" id="ARBA00023125"/>
    </source>
</evidence>
<feature type="domain" description="HTH crp-type" evidence="4">
    <location>
        <begin position="145"/>
        <end position="209"/>
    </location>
</feature>
<dbReference type="InterPro" id="IPR036390">
    <property type="entry name" value="WH_DNA-bd_sf"/>
</dbReference>
<dbReference type="GO" id="GO:0003677">
    <property type="term" value="F:DNA binding"/>
    <property type="evidence" value="ECO:0007669"/>
    <property type="project" value="UniProtKB-KW"/>
</dbReference>
<dbReference type="SUPFAM" id="SSF51206">
    <property type="entry name" value="cAMP-binding domain-like"/>
    <property type="match status" value="1"/>
</dbReference>
<dbReference type="EMBL" id="JACHEJ010000001">
    <property type="protein sequence ID" value="MBB6178068.1"/>
    <property type="molecule type" value="Genomic_DNA"/>
</dbReference>
<name>A0A7X0DAT8_9HYPH</name>